<evidence type="ECO:0000256" key="5">
    <source>
        <dbReference type="ARBA" id="ARBA00023163"/>
    </source>
</evidence>
<dbReference type="Pfam" id="PF00172">
    <property type="entry name" value="Zn_clus"/>
    <property type="match status" value="1"/>
</dbReference>
<dbReference type="OrthoDB" id="25391at2759"/>
<dbReference type="GO" id="GO:0008270">
    <property type="term" value="F:zinc ion binding"/>
    <property type="evidence" value="ECO:0007669"/>
    <property type="project" value="InterPro"/>
</dbReference>
<feature type="domain" description="Xylanolytic transcriptional activator regulatory" evidence="9">
    <location>
        <begin position="392"/>
        <end position="465"/>
    </location>
</feature>
<feature type="compositionally biased region" description="Polar residues" evidence="7">
    <location>
        <begin position="786"/>
        <end position="796"/>
    </location>
</feature>
<keyword evidence="5" id="KW-0804">Transcription</keyword>
<protein>
    <submittedName>
        <fullName evidence="11">Fungal-specific transcription factor domain-containing protein</fullName>
    </submittedName>
</protein>
<sequence>MSAEHHRAESTTSTTSTEFNAAGSVRGESAGRGSTFGGAGGGGDKETGATAGTGTGTGTGQSFRRQRAARACERALRITFARNLTYSLTIAFSATFQTCHARKVRCDAASLGVPCTNCVAFSIDCKIPTPKKKKLAGRKDEYDGYARRGSTIGPSPSPVDGNPMNFNRTPTATVAPHLDGTPPVNYPDAKFAQVATDSGTYTQFMRPKFARAPIKEAGRVAYLGESSNLSLLVQDKHGSTDVVHYPLPENIRGTRARLTELDTIEIDILHQRGAFLLPPRALCDELVEAFFKWVAPIVPVINRSRFMRRYRDPKNPPSLLLLQSVLLAGSRVCDNPQLKDPTGSTTPAAMTFYKRAKALYDANYEDDRVTIVQSLVLMGWYWEGPEDVTKNVFYWSRVATIVAQGSGMHRSVEHSQLSQADKRLWKRIWWTLFTRDRSVAVALGRPVHINTDDSDVEMVTEEDFLDDEPGFPAEYPPDPLHVQFFLHHVKLCEIMGLVLAQQYSVASKGRRNNQIDLMQSDLALADWMVHVPPEMRYHVEDKSRQNFWAALLNSTYYTTLCLLHRAHMPPAISTNSDQPVDEHQYPSRAIAFRAAHGITSIVDNLVQHDQLKYCPAFIVYSLFSALIMHVYQMRSTNSQVVAETRERMRKCMDALQQVSRVWIVAKMVYTLFESILGNKALEDRLHKSAARRHHPRRPNPNVNMNGVQTSGTTEPIKRKFDEMDLGSMSSGPVPTMSYERSRPQTPAPTPAPISSSGDVPMTAPGPTTPGQHLRDSFMTGMPPRTRPTSPLNPSLSVPATPQDLYLVTAPDTHISQSLWENFQPNQLFPDDSGLSYFSPPPPGHNPALDPVLQQQGVGTMGMDTTMQMMNQDSSKQWTTAPEFDSMAPDMGLGSSPDDTWSNSSTGGVAPTTLNVEDWWGFLGLR</sequence>
<dbReference type="AlphaFoldDB" id="A0A5J5EIG5"/>
<evidence type="ECO:0000256" key="7">
    <source>
        <dbReference type="SAM" id="MobiDB-lite"/>
    </source>
</evidence>
<evidence type="ECO:0000256" key="6">
    <source>
        <dbReference type="ARBA" id="ARBA00023242"/>
    </source>
</evidence>
<dbReference type="GO" id="GO:0000981">
    <property type="term" value="F:DNA-binding transcription factor activity, RNA polymerase II-specific"/>
    <property type="evidence" value="ECO:0007669"/>
    <property type="project" value="InterPro"/>
</dbReference>
<evidence type="ECO:0000259" key="8">
    <source>
        <dbReference type="SMART" id="SM00066"/>
    </source>
</evidence>
<feature type="region of interest" description="Disordered" evidence="7">
    <location>
        <begin position="1"/>
        <end position="66"/>
    </location>
</feature>
<dbReference type="SMART" id="SM00066">
    <property type="entry name" value="GAL4"/>
    <property type="match status" value="1"/>
</dbReference>
<reference evidence="11 12" key="1">
    <citation type="submission" date="2019-09" db="EMBL/GenBank/DDBJ databases">
        <title>Draft genome of the ectomycorrhizal ascomycete Sphaerosporella brunnea.</title>
        <authorList>
            <consortium name="DOE Joint Genome Institute"/>
            <person name="Benucci G.M."/>
            <person name="Marozzi G."/>
            <person name="Antonielli L."/>
            <person name="Sanchez S."/>
            <person name="Marco P."/>
            <person name="Wang X."/>
            <person name="Falini L.B."/>
            <person name="Barry K."/>
            <person name="Haridas S."/>
            <person name="Lipzen A."/>
            <person name="Labutti K."/>
            <person name="Grigoriev I.V."/>
            <person name="Murat C."/>
            <person name="Martin F."/>
            <person name="Albertini E."/>
            <person name="Donnini D."/>
            <person name="Bonito G."/>
        </authorList>
    </citation>
    <scope>NUCLEOTIDE SEQUENCE [LARGE SCALE GENOMIC DNA]</scope>
    <source>
        <strain evidence="11 12">Sb_GMNB300</strain>
    </source>
</reference>
<accession>A0A5J5EIG5</accession>
<evidence type="ECO:0000256" key="4">
    <source>
        <dbReference type="ARBA" id="ARBA00023125"/>
    </source>
</evidence>
<evidence type="ECO:0000259" key="9">
    <source>
        <dbReference type="SMART" id="SM00906"/>
    </source>
</evidence>
<keyword evidence="3" id="KW-0805">Transcription regulation</keyword>
<dbReference type="SUPFAM" id="SSF57701">
    <property type="entry name" value="Zn2/Cys6 DNA-binding domain"/>
    <property type="match status" value="1"/>
</dbReference>
<keyword evidence="4" id="KW-0238">DNA-binding</keyword>
<dbReference type="EMBL" id="VXIS01000300">
    <property type="protein sequence ID" value="KAA8894933.1"/>
    <property type="molecule type" value="Genomic_DNA"/>
</dbReference>
<name>A0A5J5EIG5_9PEZI</name>
<evidence type="ECO:0000256" key="1">
    <source>
        <dbReference type="ARBA" id="ARBA00022723"/>
    </source>
</evidence>
<comment type="caution">
    <text evidence="11">The sequence shown here is derived from an EMBL/GenBank/DDBJ whole genome shotgun (WGS) entry which is preliminary data.</text>
</comment>
<dbReference type="EMBL" id="VXIS01000300">
    <property type="protein sequence ID" value="KAA8894929.1"/>
    <property type="molecule type" value="Genomic_DNA"/>
</dbReference>
<dbReference type="InParanoid" id="A0A5J5EIG5"/>
<dbReference type="InterPro" id="IPR007219">
    <property type="entry name" value="XnlR_reg_dom"/>
</dbReference>
<dbReference type="GO" id="GO:0006351">
    <property type="term" value="P:DNA-templated transcription"/>
    <property type="evidence" value="ECO:0007669"/>
    <property type="project" value="InterPro"/>
</dbReference>
<dbReference type="PANTHER" id="PTHR47171:SF3">
    <property type="entry name" value="FARA-RELATED"/>
    <property type="match status" value="1"/>
</dbReference>
<dbReference type="CDD" id="cd00067">
    <property type="entry name" value="GAL4"/>
    <property type="match status" value="1"/>
</dbReference>
<dbReference type="Gene3D" id="4.10.240.10">
    <property type="entry name" value="Zn(2)-C6 fungal-type DNA-binding domain"/>
    <property type="match status" value="1"/>
</dbReference>
<evidence type="ECO:0000313" key="10">
    <source>
        <dbReference type="EMBL" id="KAA8894929.1"/>
    </source>
</evidence>
<dbReference type="GO" id="GO:0003677">
    <property type="term" value="F:DNA binding"/>
    <property type="evidence" value="ECO:0007669"/>
    <property type="project" value="UniProtKB-KW"/>
</dbReference>
<dbReference type="InterPro" id="IPR036864">
    <property type="entry name" value="Zn2-C6_fun-type_DNA-bd_sf"/>
</dbReference>
<dbReference type="InterPro" id="IPR052073">
    <property type="entry name" value="Amide_Lactam_Regulators"/>
</dbReference>
<keyword evidence="12" id="KW-1185">Reference proteome</keyword>
<keyword evidence="2" id="KW-0862">Zinc</keyword>
<feature type="compositionally biased region" description="Basic residues" evidence="7">
    <location>
        <begin position="687"/>
        <end position="697"/>
    </location>
</feature>
<dbReference type="CDD" id="cd12148">
    <property type="entry name" value="fungal_TF_MHR"/>
    <property type="match status" value="1"/>
</dbReference>
<evidence type="ECO:0000313" key="12">
    <source>
        <dbReference type="Proteomes" id="UP000326924"/>
    </source>
</evidence>
<dbReference type="InterPro" id="IPR001138">
    <property type="entry name" value="Zn2Cys6_DnaBD"/>
</dbReference>
<feature type="region of interest" description="Disordered" evidence="7">
    <location>
        <begin position="687"/>
        <end position="796"/>
    </location>
</feature>
<feature type="region of interest" description="Disordered" evidence="7">
    <location>
        <begin position="144"/>
        <end position="164"/>
    </location>
</feature>
<gene>
    <name evidence="10" type="ORF">FN846DRAFT_912336</name>
    <name evidence="11" type="ORF">FN846DRAFT_912339</name>
</gene>
<keyword evidence="1" id="KW-0479">Metal-binding</keyword>
<dbReference type="PANTHER" id="PTHR47171">
    <property type="entry name" value="FARA-RELATED"/>
    <property type="match status" value="1"/>
</dbReference>
<dbReference type="SMART" id="SM00906">
    <property type="entry name" value="Fungal_trans"/>
    <property type="match status" value="1"/>
</dbReference>
<feature type="compositionally biased region" description="Polar residues" evidence="7">
    <location>
        <begin position="702"/>
        <end position="713"/>
    </location>
</feature>
<keyword evidence="6" id="KW-0539">Nucleus</keyword>
<evidence type="ECO:0000313" key="11">
    <source>
        <dbReference type="EMBL" id="KAA8894933.1"/>
    </source>
</evidence>
<dbReference type="Proteomes" id="UP000326924">
    <property type="component" value="Unassembled WGS sequence"/>
</dbReference>
<dbReference type="Pfam" id="PF04082">
    <property type="entry name" value="Fungal_trans"/>
    <property type="match status" value="1"/>
</dbReference>
<organism evidence="11 12">
    <name type="scientific">Sphaerosporella brunnea</name>
    <dbReference type="NCBI Taxonomy" id="1250544"/>
    <lineage>
        <taxon>Eukaryota</taxon>
        <taxon>Fungi</taxon>
        <taxon>Dikarya</taxon>
        <taxon>Ascomycota</taxon>
        <taxon>Pezizomycotina</taxon>
        <taxon>Pezizomycetes</taxon>
        <taxon>Pezizales</taxon>
        <taxon>Pyronemataceae</taxon>
        <taxon>Sphaerosporella</taxon>
    </lineage>
</organism>
<evidence type="ECO:0000256" key="3">
    <source>
        <dbReference type="ARBA" id="ARBA00023015"/>
    </source>
</evidence>
<proteinExistence type="predicted"/>
<evidence type="ECO:0000256" key="2">
    <source>
        <dbReference type="ARBA" id="ARBA00022833"/>
    </source>
</evidence>
<feature type="domain" description="Zn(2)-C6 fungal-type" evidence="8">
    <location>
        <begin position="92"/>
        <end position="136"/>
    </location>
</feature>